<dbReference type="Proteomes" id="UP001454036">
    <property type="component" value="Unassembled WGS sequence"/>
</dbReference>
<reference evidence="2 3" key="1">
    <citation type="submission" date="2024-01" db="EMBL/GenBank/DDBJ databases">
        <title>The complete chloroplast genome sequence of Lithospermum erythrorhizon: insights into the phylogenetic relationship among Boraginaceae species and the maternal lineages of purple gromwells.</title>
        <authorList>
            <person name="Okada T."/>
            <person name="Watanabe K."/>
        </authorList>
    </citation>
    <scope>NUCLEOTIDE SEQUENCE [LARGE SCALE GENOMIC DNA]</scope>
</reference>
<dbReference type="InterPro" id="IPR008480">
    <property type="entry name" value="DUF761_pln"/>
</dbReference>
<organism evidence="2 3">
    <name type="scientific">Lithospermum erythrorhizon</name>
    <name type="common">Purple gromwell</name>
    <name type="synonym">Lithospermum officinale var. erythrorhizon</name>
    <dbReference type="NCBI Taxonomy" id="34254"/>
    <lineage>
        <taxon>Eukaryota</taxon>
        <taxon>Viridiplantae</taxon>
        <taxon>Streptophyta</taxon>
        <taxon>Embryophyta</taxon>
        <taxon>Tracheophyta</taxon>
        <taxon>Spermatophyta</taxon>
        <taxon>Magnoliopsida</taxon>
        <taxon>eudicotyledons</taxon>
        <taxon>Gunneridae</taxon>
        <taxon>Pentapetalae</taxon>
        <taxon>asterids</taxon>
        <taxon>lamiids</taxon>
        <taxon>Boraginales</taxon>
        <taxon>Boraginaceae</taxon>
        <taxon>Boraginoideae</taxon>
        <taxon>Lithospermeae</taxon>
        <taxon>Lithospermum</taxon>
    </lineage>
</organism>
<name>A0AAV3RK59_LITER</name>
<proteinExistence type="predicted"/>
<feature type="region of interest" description="Disordered" evidence="1">
    <location>
        <begin position="137"/>
        <end position="170"/>
    </location>
</feature>
<sequence>MEPNNNLQKMIAKKLWHMLRVAIFMLKKGISKTKLFSDLNLLLKRGKIAGKAIQNLLFHHHHHHHIPTTSGLLTTTTQHHLHEYEFSCSNTPSHPFTNLFKRKNRHLMLSLEEDDEVMNANVVMKALERLQSETASPALPGFGKSPVMRKMKKKDSPFHQMNNGGDEDSHVDEAADEFIKRFYKNLRKQNSFAAS</sequence>
<gene>
    <name evidence="2" type="ORF">LIER_29712</name>
</gene>
<keyword evidence="3" id="KW-1185">Reference proteome</keyword>
<protein>
    <recommendedName>
        <fullName evidence="4">Avr9/Cf-9 rapidly elicited protein 146</fullName>
    </recommendedName>
</protein>
<evidence type="ECO:0000313" key="3">
    <source>
        <dbReference type="Proteomes" id="UP001454036"/>
    </source>
</evidence>
<evidence type="ECO:0000256" key="1">
    <source>
        <dbReference type="SAM" id="MobiDB-lite"/>
    </source>
</evidence>
<accession>A0AAV3RK59</accession>
<dbReference type="PANTHER" id="PTHR33265">
    <property type="entry name" value="AVR9/CF-9 RAPIDLY ELICITED PROTEIN-RELATED"/>
    <property type="match status" value="1"/>
</dbReference>
<evidence type="ECO:0000313" key="2">
    <source>
        <dbReference type="EMBL" id="GAA0177554.1"/>
    </source>
</evidence>
<dbReference type="EMBL" id="BAABME010010330">
    <property type="protein sequence ID" value="GAA0177554.1"/>
    <property type="molecule type" value="Genomic_DNA"/>
</dbReference>
<evidence type="ECO:0008006" key="4">
    <source>
        <dbReference type="Google" id="ProtNLM"/>
    </source>
</evidence>
<comment type="caution">
    <text evidence="2">The sequence shown here is derived from an EMBL/GenBank/DDBJ whole genome shotgun (WGS) entry which is preliminary data.</text>
</comment>
<dbReference type="Pfam" id="PF05553">
    <property type="entry name" value="DUF761"/>
    <property type="match status" value="1"/>
</dbReference>
<dbReference type="AlphaFoldDB" id="A0AAV3RK59"/>
<dbReference type="PANTHER" id="PTHR33265:SF8">
    <property type="entry name" value="AVR9_CF-9 RAPIDLY ELICITED PROTEIN 146"/>
    <property type="match status" value="1"/>
</dbReference>